<proteinExistence type="predicted"/>
<reference evidence="3 4" key="1">
    <citation type="submission" date="2024-08" db="EMBL/GenBank/DDBJ databases">
        <authorList>
            <person name="Lu H."/>
        </authorList>
    </citation>
    <scope>NUCLEOTIDE SEQUENCE [LARGE SCALE GENOMIC DNA]</scope>
    <source>
        <strain evidence="3 4">BYS87W</strain>
    </source>
</reference>
<evidence type="ECO:0000256" key="1">
    <source>
        <dbReference type="ARBA" id="ARBA00022801"/>
    </source>
</evidence>
<evidence type="ECO:0000313" key="4">
    <source>
        <dbReference type="Proteomes" id="UP001606303"/>
    </source>
</evidence>
<dbReference type="Proteomes" id="UP001606303">
    <property type="component" value="Unassembled WGS sequence"/>
</dbReference>
<dbReference type="InterPro" id="IPR049492">
    <property type="entry name" value="BD-FAE-like_dom"/>
</dbReference>
<comment type="caution">
    <text evidence="3">The sequence shown here is derived from an EMBL/GenBank/DDBJ whole genome shotgun (WGS) entry which is preliminary data.</text>
</comment>
<keyword evidence="4" id="KW-1185">Reference proteome</keyword>
<dbReference type="InterPro" id="IPR050300">
    <property type="entry name" value="GDXG_lipolytic_enzyme"/>
</dbReference>
<feature type="domain" description="BD-FAE-like" evidence="2">
    <location>
        <begin position="60"/>
        <end position="164"/>
    </location>
</feature>
<evidence type="ECO:0000313" key="3">
    <source>
        <dbReference type="EMBL" id="MFG6466616.1"/>
    </source>
</evidence>
<dbReference type="RefSeq" id="WP_394383456.1">
    <property type="nucleotide sequence ID" value="NZ_JBIGIB010000002.1"/>
</dbReference>
<protein>
    <submittedName>
        <fullName evidence="3">Alpha/beta hydrolase</fullName>
    </submittedName>
</protein>
<dbReference type="PANTHER" id="PTHR48081">
    <property type="entry name" value="AB HYDROLASE SUPERFAMILY PROTEIN C4A8.06C"/>
    <property type="match status" value="1"/>
</dbReference>
<dbReference type="EMBL" id="JBIGIB010000002">
    <property type="protein sequence ID" value="MFG6466616.1"/>
    <property type="molecule type" value="Genomic_DNA"/>
</dbReference>
<organism evidence="3 4">
    <name type="scientific">Pelomonas baiyunensis</name>
    <dbReference type="NCBI Taxonomy" id="3299026"/>
    <lineage>
        <taxon>Bacteria</taxon>
        <taxon>Pseudomonadati</taxon>
        <taxon>Pseudomonadota</taxon>
        <taxon>Betaproteobacteria</taxon>
        <taxon>Burkholderiales</taxon>
        <taxon>Sphaerotilaceae</taxon>
        <taxon>Roseateles</taxon>
    </lineage>
</organism>
<evidence type="ECO:0000259" key="2">
    <source>
        <dbReference type="Pfam" id="PF20434"/>
    </source>
</evidence>
<dbReference type="InterPro" id="IPR029058">
    <property type="entry name" value="AB_hydrolase_fold"/>
</dbReference>
<accession>A0ABW7GXW5</accession>
<name>A0ABW7GXW5_9BURK</name>
<gene>
    <name evidence="3" type="ORF">ACG01O_08370</name>
</gene>
<dbReference type="GO" id="GO:0016787">
    <property type="term" value="F:hydrolase activity"/>
    <property type="evidence" value="ECO:0007669"/>
    <property type="project" value="UniProtKB-KW"/>
</dbReference>
<dbReference type="Pfam" id="PF20434">
    <property type="entry name" value="BD-FAE"/>
    <property type="match status" value="1"/>
</dbReference>
<dbReference type="Gene3D" id="3.40.50.1820">
    <property type="entry name" value="alpha/beta hydrolase"/>
    <property type="match status" value="1"/>
</dbReference>
<sequence>MTRRSSHMRSSVSGDGCAGWLTPHDDAALARWAAASALVRERAACQLDVPYGSAPLQTLDVFAPDPLFSAGRAPVLVVLHGGGWRALDKSHYSFLAASFADEGALVVVPNHGLCPQVSLDRMAMQLTEALAWVWRHAADHGGDPTRIVVVGHDSGGHLAAMLSACDWKLVGRDLPRRMVKGAMSVSGLHDLSPLALHRGGPSDLGLDAQAVRRLSPVNFPAPTAPQTVLTVVGALEPEARQQQARALQQAWGPRAVPVCEVMPGCDHFSVLYDLADPQGRTHQWVRQLLGLRWYSGLL</sequence>
<dbReference type="PANTHER" id="PTHR48081:SF33">
    <property type="entry name" value="KYNURENINE FORMAMIDASE"/>
    <property type="match status" value="1"/>
</dbReference>
<keyword evidence="1 3" id="KW-0378">Hydrolase</keyword>
<dbReference type="SUPFAM" id="SSF53474">
    <property type="entry name" value="alpha/beta-Hydrolases"/>
    <property type="match status" value="1"/>
</dbReference>